<dbReference type="InterPro" id="IPR015943">
    <property type="entry name" value="WD40/YVTN_repeat-like_dom_sf"/>
</dbReference>
<feature type="compositionally biased region" description="Low complexity" evidence="3">
    <location>
        <begin position="338"/>
        <end position="352"/>
    </location>
</feature>
<reference evidence="4 5" key="1">
    <citation type="submission" date="2018-07" db="EMBL/GenBank/DDBJ databases">
        <title>The complete nuclear genome of the prasinophyte Chloropicon primus (CCMP1205).</title>
        <authorList>
            <person name="Pombert J.-F."/>
            <person name="Otis C."/>
            <person name="Turmel M."/>
            <person name="Lemieux C."/>
        </authorList>
    </citation>
    <scope>NUCLEOTIDE SEQUENCE [LARGE SCALE GENOMIC DNA]</scope>
    <source>
        <strain evidence="4 5">CCMP1205</strain>
    </source>
</reference>
<dbReference type="PANTHER" id="PTHR14107:SF16">
    <property type="entry name" value="AT02583P"/>
    <property type="match status" value="1"/>
</dbReference>
<accession>A0A5B8MZZ5</accession>
<dbReference type="EMBL" id="CP031048">
    <property type="protein sequence ID" value="QDZ25034.1"/>
    <property type="molecule type" value="Genomic_DNA"/>
</dbReference>
<dbReference type="STRING" id="1764295.A0A5B8MZZ5"/>
<protein>
    <submittedName>
        <fullName evidence="4">WD40 repeat domain-containing protein</fullName>
    </submittedName>
</protein>
<evidence type="ECO:0000256" key="1">
    <source>
        <dbReference type="ARBA" id="ARBA00022574"/>
    </source>
</evidence>
<feature type="compositionally biased region" description="Low complexity" evidence="3">
    <location>
        <begin position="317"/>
        <end position="331"/>
    </location>
</feature>
<dbReference type="InterPro" id="IPR051362">
    <property type="entry name" value="WD_repeat_creC_regulators"/>
</dbReference>
<gene>
    <name evidence="4" type="ORF">A3770_15p75520</name>
</gene>
<organism evidence="4 5">
    <name type="scientific">Chloropicon primus</name>
    <dbReference type="NCBI Taxonomy" id="1764295"/>
    <lineage>
        <taxon>Eukaryota</taxon>
        <taxon>Viridiplantae</taxon>
        <taxon>Chlorophyta</taxon>
        <taxon>Chloropicophyceae</taxon>
        <taxon>Chloropicales</taxon>
        <taxon>Chloropicaceae</taxon>
        <taxon>Chloropicon</taxon>
    </lineage>
</organism>
<dbReference type="AlphaFoldDB" id="A0A5B8MZZ5"/>
<feature type="region of interest" description="Disordered" evidence="3">
    <location>
        <begin position="185"/>
        <end position="219"/>
    </location>
</feature>
<dbReference type="Proteomes" id="UP000316726">
    <property type="component" value="Chromosome 15"/>
</dbReference>
<evidence type="ECO:0000313" key="4">
    <source>
        <dbReference type="EMBL" id="QDZ25034.1"/>
    </source>
</evidence>
<feature type="compositionally biased region" description="Polar residues" evidence="3">
    <location>
        <begin position="605"/>
        <end position="620"/>
    </location>
</feature>
<sequence length="674" mass="70452">MGGKELKTGLSATDASYGLNWEFFPLRTDRGTSSSPSSSPKRVGGTGSVCQGKKVTATIQTSLPPGVRVSQNGSSGVFGAGYSNPSLTLVETERGGENDQVTGKNFVVLNWYDVLHIVDKVDPEASPVHTISFGGICPTCHAGQQVNFTMLPPIAGDHDYAVGLATGELLSFSMRHHIRQNITRVGGGADSAKGSPGKDTVSSKVGGVFSSQSKGGGGTSKVKITAVKYYNRDRAAETGRCTAISWSPRSVSNKNDANESNSARVLVAAFVDGSLHVYSPNGGVLSSHTASSPEKIPTTPSKGSAETGGSGDKGGKELSLSSSGGSSFFSSLRRNKSDSNGNNNTNASSASSDSKDGLGVVPSQPGTPQVSKAKGSDDSSDACLVVQWNVCNGVAINSVAFSNDGYQLACVSCDGVLRIFDVGSGTLRAGCRSYFGGYLCVSWSQDSRFVVCGGEDDLVEIFSIADNCLVAFGEGHRSWVSDLAFLSVTEQSHGEANKAGSGEEDEAEGDTDISSERLQTRMYKFLSVGQDTQVALWEFEAPDDIDDLAADKTTTRPRHRRWVSTGGTNSTPMKLSFDGIPAGTAAIAIPNSPGADQQDPDLEVTPTSVGEPSRTTSASQSLIAGSVPRAQMEMIPSVAQQEAHGEPLLSVLKVGDGFVTLCVGAILKFWRQQE</sequence>
<feature type="compositionally biased region" description="Polar residues" evidence="3">
    <location>
        <begin position="285"/>
        <end position="302"/>
    </location>
</feature>
<dbReference type="PANTHER" id="PTHR14107">
    <property type="entry name" value="WD REPEAT PROTEIN"/>
    <property type="match status" value="1"/>
</dbReference>
<proteinExistence type="predicted"/>
<keyword evidence="2" id="KW-0677">Repeat</keyword>
<evidence type="ECO:0000256" key="2">
    <source>
        <dbReference type="ARBA" id="ARBA00022737"/>
    </source>
</evidence>
<keyword evidence="5" id="KW-1185">Reference proteome</keyword>
<feature type="region of interest" description="Disordered" evidence="3">
    <location>
        <begin position="28"/>
        <end position="49"/>
    </location>
</feature>
<dbReference type="OrthoDB" id="3367at2759"/>
<dbReference type="SUPFAM" id="SSF50978">
    <property type="entry name" value="WD40 repeat-like"/>
    <property type="match status" value="1"/>
</dbReference>
<name>A0A5B8MZZ5_9CHLO</name>
<feature type="region of interest" description="Disordered" evidence="3">
    <location>
        <begin position="285"/>
        <end position="376"/>
    </location>
</feature>
<dbReference type="Gene3D" id="2.130.10.10">
    <property type="entry name" value="YVTN repeat-like/Quinoprotein amine dehydrogenase"/>
    <property type="match status" value="1"/>
</dbReference>
<dbReference type="InterPro" id="IPR036322">
    <property type="entry name" value="WD40_repeat_dom_sf"/>
</dbReference>
<keyword evidence="1" id="KW-0853">WD repeat</keyword>
<evidence type="ECO:0000256" key="3">
    <source>
        <dbReference type="SAM" id="MobiDB-lite"/>
    </source>
</evidence>
<dbReference type="InterPro" id="IPR001680">
    <property type="entry name" value="WD40_rpt"/>
</dbReference>
<evidence type="ECO:0000313" key="5">
    <source>
        <dbReference type="Proteomes" id="UP000316726"/>
    </source>
</evidence>
<feature type="region of interest" description="Disordered" evidence="3">
    <location>
        <begin position="588"/>
        <end position="620"/>
    </location>
</feature>
<dbReference type="SMART" id="SM00320">
    <property type="entry name" value="WD40"/>
    <property type="match status" value="4"/>
</dbReference>
<dbReference type="Pfam" id="PF00400">
    <property type="entry name" value="WD40"/>
    <property type="match status" value="2"/>
</dbReference>